<proteinExistence type="predicted"/>
<gene>
    <name evidence="3" type="ORF">GH808_08365</name>
</gene>
<evidence type="ECO:0000313" key="4">
    <source>
        <dbReference type="Proteomes" id="UP000603234"/>
    </source>
</evidence>
<keyword evidence="2" id="KW-0472">Membrane</keyword>
<evidence type="ECO:0000313" key="3">
    <source>
        <dbReference type="EMBL" id="MBC3804444.1"/>
    </source>
</evidence>
<feature type="transmembrane region" description="Helical" evidence="2">
    <location>
        <begin position="12"/>
        <end position="34"/>
    </location>
</feature>
<dbReference type="Proteomes" id="UP000603234">
    <property type="component" value="Unassembled WGS sequence"/>
</dbReference>
<dbReference type="RefSeq" id="WP_186842330.1">
    <property type="nucleotide sequence ID" value="NZ_WJBC01000010.1"/>
</dbReference>
<keyword evidence="4" id="KW-1185">Reference proteome</keyword>
<organism evidence="3 4">
    <name type="scientific">Acetobacterium fimetarium</name>
    <dbReference type="NCBI Taxonomy" id="52691"/>
    <lineage>
        <taxon>Bacteria</taxon>
        <taxon>Bacillati</taxon>
        <taxon>Bacillota</taxon>
        <taxon>Clostridia</taxon>
        <taxon>Eubacteriales</taxon>
        <taxon>Eubacteriaceae</taxon>
        <taxon>Acetobacterium</taxon>
    </lineage>
</organism>
<dbReference type="EMBL" id="WJBC01000010">
    <property type="protein sequence ID" value="MBC3804444.1"/>
    <property type="molecule type" value="Genomic_DNA"/>
</dbReference>
<comment type="caution">
    <text evidence="3">The sequence shown here is derived from an EMBL/GenBank/DDBJ whole genome shotgun (WGS) entry which is preliminary data.</text>
</comment>
<evidence type="ECO:0000256" key="1">
    <source>
        <dbReference type="SAM" id="MobiDB-lite"/>
    </source>
</evidence>
<name>A0ABR6WUZ5_9FIRM</name>
<keyword evidence="2" id="KW-1133">Transmembrane helix</keyword>
<feature type="region of interest" description="Disordered" evidence="1">
    <location>
        <begin position="129"/>
        <end position="209"/>
    </location>
</feature>
<reference evidence="3 4" key="1">
    <citation type="journal article" date="2020" name="mSystems">
        <title>Defining Genomic and Predicted Metabolic Features of the Acetobacterium Genus.</title>
        <authorList>
            <person name="Ross D.E."/>
            <person name="Marshall C.W."/>
            <person name="Gulliver D."/>
            <person name="May H.D."/>
            <person name="Norman R.S."/>
        </authorList>
    </citation>
    <scope>NUCLEOTIDE SEQUENCE [LARGE SCALE GENOMIC DNA]</scope>
    <source>
        <strain evidence="3 4">DSM 8238</strain>
    </source>
</reference>
<protein>
    <submittedName>
        <fullName evidence="3">Uncharacterized protein</fullName>
    </submittedName>
</protein>
<feature type="compositionally biased region" description="Low complexity" evidence="1">
    <location>
        <begin position="138"/>
        <end position="209"/>
    </location>
</feature>
<keyword evidence="2" id="KW-0812">Transmembrane</keyword>
<sequence>MKKLTKREKMLIYVLACLVIVAGGIYFVALPAYARYASVSSQAAEAEFTQESMTMAIDSMPSTMTAGNEANAKLTTLKAPFSVKLANEGLDVLLTQLCLSYSLTPTMLSIEDNSAQDVPTFVANSSGAAGMVGSGDPSSNSGSSTGASNTTGTSTASGTNTTTGSSNTTGSTSTSGTTATENSNSATSSNTATNDSTQSTAVSSGVSTPTGVVSMELTGTQADFYRLLDAVSARPDMIVSKFEIAPKSAISSTSTSTYSSVATQGLNGGAVTISVTFNVYMMDK</sequence>
<accession>A0ABR6WUZ5</accession>
<evidence type="ECO:0000256" key="2">
    <source>
        <dbReference type="SAM" id="Phobius"/>
    </source>
</evidence>